<dbReference type="Proteomes" id="UP000474758">
    <property type="component" value="Unassembled WGS sequence"/>
</dbReference>
<evidence type="ECO:0000256" key="1">
    <source>
        <dbReference type="SAM" id="Phobius"/>
    </source>
</evidence>
<keyword evidence="1" id="KW-0812">Transmembrane</keyword>
<keyword evidence="1" id="KW-1133">Transmembrane helix</keyword>
<gene>
    <name evidence="2" type="ORF">G5V65_04120</name>
</gene>
<accession>A0A6M1TQF6</accession>
<organism evidence="2 3">
    <name type="scientific">Paragemmobacter kunshanensis</name>
    <dbReference type="NCBI Taxonomy" id="2583234"/>
    <lineage>
        <taxon>Bacteria</taxon>
        <taxon>Pseudomonadati</taxon>
        <taxon>Pseudomonadota</taxon>
        <taxon>Alphaproteobacteria</taxon>
        <taxon>Rhodobacterales</taxon>
        <taxon>Paracoccaceae</taxon>
        <taxon>Paragemmobacter</taxon>
    </lineage>
</organism>
<name>A0A6M1TQF6_9RHOB</name>
<sequence>MNIRWFLMAALPLLGLGLLDPVTADRLLSRLPDLRQLVLWFPAVIAGTFLYRFVSWRRQSDR</sequence>
<dbReference type="RefSeq" id="WP_165047309.1">
    <property type="nucleotide sequence ID" value="NZ_JAALFE010000003.1"/>
</dbReference>
<evidence type="ECO:0000313" key="3">
    <source>
        <dbReference type="Proteomes" id="UP000474758"/>
    </source>
</evidence>
<evidence type="ECO:0000313" key="2">
    <source>
        <dbReference type="EMBL" id="NGQ90070.1"/>
    </source>
</evidence>
<protein>
    <submittedName>
        <fullName evidence="2">Uncharacterized protein</fullName>
    </submittedName>
</protein>
<keyword evidence="1" id="KW-0472">Membrane</keyword>
<dbReference type="EMBL" id="JAALFE010000003">
    <property type="protein sequence ID" value="NGQ90070.1"/>
    <property type="molecule type" value="Genomic_DNA"/>
</dbReference>
<reference evidence="2 3" key="1">
    <citation type="submission" date="2020-02" db="EMBL/GenBank/DDBJ databases">
        <title>Rhodobacter translucens sp. nov., a novel bacterium isolated from activated sludge.</title>
        <authorList>
            <person name="Liu J."/>
        </authorList>
    </citation>
    <scope>NUCLEOTIDE SEQUENCE [LARGE SCALE GENOMIC DNA]</scope>
    <source>
        <strain evidence="2 3">HX-7-19</strain>
    </source>
</reference>
<dbReference type="AlphaFoldDB" id="A0A6M1TQF6"/>
<keyword evidence="3" id="KW-1185">Reference proteome</keyword>
<comment type="caution">
    <text evidence="2">The sequence shown here is derived from an EMBL/GenBank/DDBJ whole genome shotgun (WGS) entry which is preliminary data.</text>
</comment>
<feature type="transmembrane region" description="Helical" evidence="1">
    <location>
        <begin position="34"/>
        <end position="54"/>
    </location>
</feature>
<proteinExistence type="predicted"/>